<gene>
    <name evidence="1" type="ORF">Ccl03g_32640</name>
</gene>
<accession>A0A829WD82</accession>
<name>A0A829WD82_9FIRM</name>
<evidence type="ECO:0000313" key="2">
    <source>
        <dbReference type="Proteomes" id="UP000315200"/>
    </source>
</evidence>
<dbReference type="Proteomes" id="UP000315200">
    <property type="component" value="Unassembled WGS sequence"/>
</dbReference>
<dbReference type="AlphaFoldDB" id="A0A829WD82"/>
<evidence type="ECO:0000313" key="1">
    <source>
        <dbReference type="EMBL" id="GEA37551.1"/>
    </source>
</evidence>
<dbReference type="RefSeq" id="WP_002588894.1">
    <property type="nucleotide sequence ID" value="NZ_BJLB01000001.1"/>
</dbReference>
<comment type="caution">
    <text evidence="1">The sequence shown here is derived from an EMBL/GenBank/DDBJ whole genome shotgun (WGS) entry which is preliminary data.</text>
</comment>
<reference evidence="1 2" key="1">
    <citation type="submission" date="2019-06" db="EMBL/GenBank/DDBJ databases">
        <title>Draft genome sequence of [Clostridium] clostridioforme NBRC 113352.</title>
        <authorList>
            <person name="Miura T."/>
            <person name="Furukawa M."/>
            <person name="Shimamura M."/>
            <person name="Ohyama Y."/>
            <person name="Yamazoe A."/>
            <person name="Kawasaki H."/>
        </authorList>
    </citation>
    <scope>NUCLEOTIDE SEQUENCE [LARGE SCALE GENOMIC DNA]</scope>
    <source>
        <strain evidence="1 2">NBRC 113352</strain>
    </source>
</reference>
<organism evidence="1 2">
    <name type="scientific">Enterocloster clostridioformis</name>
    <dbReference type="NCBI Taxonomy" id="1531"/>
    <lineage>
        <taxon>Bacteria</taxon>
        <taxon>Bacillati</taxon>
        <taxon>Bacillota</taxon>
        <taxon>Clostridia</taxon>
        <taxon>Lachnospirales</taxon>
        <taxon>Lachnospiraceae</taxon>
        <taxon>Enterocloster</taxon>
    </lineage>
</organism>
<dbReference type="EMBL" id="BJLB01000001">
    <property type="protein sequence ID" value="GEA37551.1"/>
    <property type="molecule type" value="Genomic_DNA"/>
</dbReference>
<protein>
    <submittedName>
        <fullName evidence="1">Uncharacterized protein</fullName>
    </submittedName>
</protein>
<proteinExistence type="predicted"/>
<sequence>MNKEEYGKLIDLQLKNNPPIQAEDLFDMSDRTLLYGYTCNRDTFHVYVKASKIHTILYRINYQYDIPVLLSEISVNSNADYIPDKRLYPEACDFRFCEMLKKLGYELPFTAWNSKRPVSKFYGFTLEDKICCGNCGVTEDSHCNDCEEYNRWIPKKQ</sequence>